<proteinExistence type="predicted"/>
<keyword evidence="3" id="KW-0677">Repeat</keyword>
<dbReference type="GO" id="GO:0008270">
    <property type="term" value="F:zinc ion binding"/>
    <property type="evidence" value="ECO:0007669"/>
    <property type="project" value="UniProtKB-KW"/>
</dbReference>
<protein>
    <recommendedName>
        <fullName evidence="8">RING-type domain-containing protein</fullName>
    </recommendedName>
</protein>
<dbReference type="PANTHER" id="PTHR11685">
    <property type="entry name" value="RBR FAMILY RING FINGER AND IBR DOMAIN-CONTAINING"/>
    <property type="match status" value="1"/>
</dbReference>
<dbReference type="InParanoid" id="A0A672Z9X3"/>
<keyword evidence="5" id="KW-0833">Ubl conjugation pathway</keyword>
<dbReference type="GO" id="GO:0016567">
    <property type="term" value="P:protein ubiquitination"/>
    <property type="evidence" value="ECO:0007669"/>
    <property type="project" value="InterPro"/>
</dbReference>
<evidence type="ECO:0000256" key="3">
    <source>
        <dbReference type="ARBA" id="ARBA00022737"/>
    </source>
</evidence>
<dbReference type="InterPro" id="IPR044066">
    <property type="entry name" value="TRIAD_supradom"/>
</dbReference>
<dbReference type="PROSITE" id="PS51873">
    <property type="entry name" value="TRIAD"/>
    <property type="match status" value="1"/>
</dbReference>
<evidence type="ECO:0000259" key="8">
    <source>
        <dbReference type="PROSITE" id="PS51873"/>
    </source>
</evidence>
<evidence type="ECO:0000256" key="1">
    <source>
        <dbReference type="ARBA" id="ARBA00022679"/>
    </source>
</evidence>
<evidence type="ECO:0000313" key="9">
    <source>
        <dbReference type="Ensembl" id="ENSSORP00005013644.1"/>
    </source>
</evidence>
<evidence type="ECO:0000313" key="10">
    <source>
        <dbReference type="Proteomes" id="UP000472271"/>
    </source>
</evidence>
<dbReference type="CDD" id="cd20336">
    <property type="entry name" value="Rcat_RBR"/>
    <property type="match status" value="1"/>
</dbReference>
<gene>
    <name evidence="9" type="primary">LOC115438171</name>
</gene>
<feature type="domain" description="RING-type" evidence="8">
    <location>
        <begin position="25"/>
        <end position="252"/>
    </location>
</feature>
<accession>A0A672Z9X3</accession>
<dbReference type="Ensembl" id="ENSSORT00005014057.1">
    <property type="protein sequence ID" value="ENSSORP00005013644.1"/>
    <property type="gene ID" value="ENSSORG00005007029.1"/>
</dbReference>
<reference evidence="9" key="2">
    <citation type="submission" date="2025-08" db="UniProtKB">
        <authorList>
            <consortium name="Ensembl"/>
        </authorList>
    </citation>
    <scope>IDENTIFICATION</scope>
</reference>
<evidence type="ECO:0000256" key="4">
    <source>
        <dbReference type="ARBA" id="ARBA00022771"/>
    </source>
</evidence>
<dbReference type="AlphaFoldDB" id="A0A672Z9X3"/>
<evidence type="ECO:0000256" key="5">
    <source>
        <dbReference type="ARBA" id="ARBA00022786"/>
    </source>
</evidence>
<dbReference type="PROSITE" id="PS00518">
    <property type="entry name" value="ZF_RING_1"/>
    <property type="match status" value="1"/>
</dbReference>
<dbReference type="InterPro" id="IPR031127">
    <property type="entry name" value="E3_UB_ligase_RBR"/>
</dbReference>
<keyword evidence="1" id="KW-0808">Transferase</keyword>
<keyword evidence="10" id="KW-1185">Reference proteome</keyword>
<keyword evidence="2" id="KW-0479">Metal-binding</keyword>
<dbReference type="SUPFAM" id="SSF57850">
    <property type="entry name" value="RING/U-box"/>
    <property type="match status" value="1"/>
</dbReference>
<organism evidence="9 10">
    <name type="scientific">Sphaeramia orbicularis</name>
    <name type="common">orbiculate cardinalfish</name>
    <dbReference type="NCBI Taxonomy" id="375764"/>
    <lineage>
        <taxon>Eukaryota</taxon>
        <taxon>Metazoa</taxon>
        <taxon>Chordata</taxon>
        <taxon>Craniata</taxon>
        <taxon>Vertebrata</taxon>
        <taxon>Euteleostomi</taxon>
        <taxon>Actinopterygii</taxon>
        <taxon>Neopterygii</taxon>
        <taxon>Teleostei</taxon>
        <taxon>Neoteleostei</taxon>
        <taxon>Acanthomorphata</taxon>
        <taxon>Gobiaria</taxon>
        <taxon>Kurtiformes</taxon>
        <taxon>Apogonoidei</taxon>
        <taxon>Apogonidae</taxon>
        <taxon>Apogoninae</taxon>
        <taxon>Sphaeramia</taxon>
    </lineage>
</organism>
<dbReference type="InterPro" id="IPR017907">
    <property type="entry name" value="Znf_RING_CS"/>
</dbReference>
<dbReference type="Proteomes" id="UP000472271">
    <property type="component" value="Chromosome 18"/>
</dbReference>
<dbReference type="GO" id="GO:0004842">
    <property type="term" value="F:ubiquitin-protein transferase activity"/>
    <property type="evidence" value="ECO:0007669"/>
    <property type="project" value="InterPro"/>
</dbReference>
<reference evidence="9" key="3">
    <citation type="submission" date="2025-09" db="UniProtKB">
        <authorList>
            <consortium name="Ensembl"/>
        </authorList>
    </citation>
    <scope>IDENTIFICATION</scope>
</reference>
<keyword evidence="6" id="KW-0862">Zinc</keyword>
<name>A0A672Z9X3_9TELE</name>
<keyword evidence="4" id="KW-0863">Zinc-finger</keyword>
<evidence type="ECO:0000256" key="6">
    <source>
        <dbReference type="ARBA" id="ARBA00022833"/>
    </source>
</evidence>
<evidence type="ECO:0000256" key="2">
    <source>
        <dbReference type="ARBA" id="ARBA00022723"/>
    </source>
</evidence>
<dbReference type="Pfam" id="PF22191">
    <property type="entry name" value="IBR_1"/>
    <property type="match status" value="1"/>
</dbReference>
<dbReference type="Gene3D" id="1.20.120.1750">
    <property type="match status" value="1"/>
</dbReference>
<evidence type="ECO:0000256" key="7">
    <source>
        <dbReference type="SAM" id="MobiDB-lite"/>
    </source>
</evidence>
<reference evidence="9" key="1">
    <citation type="submission" date="2019-06" db="EMBL/GenBank/DDBJ databases">
        <authorList>
            <consortium name="Wellcome Sanger Institute Data Sharing"/>
        </authorList>
    </citation>
    <scope>NUCLEOTIDE SEQUENCE [LARGE SCALE GENOMIC DNA]</scope>
</reference>
<dbReference type="FunFam" id="1.20.120.1750:FF:000036">
    <property type="entry name" value="RBR-type E3 ubiquitin transferase"/>
    <property type="match status" value="1"/>
</dbReference>
<feature type="region of interest" description="Disordered" evidence="7">
    <location>
        <begin position="1"/>
        <end position="26"/>
    </location>
</feature>
<sequence length="267" mass="30325">MQTLSDQNESKVEHEPASNITKFGPVQPDRKCIDTESLRALMSCGHAVTPMSLTKWCRRLLDQGMTTFMCGEYGCDVEWSFEEVSKMALLTPEEMGYFEKKMFSNSKDRLDVKRCPGCNSSVVRTDFTDLCVECTLCTTEKNRFYLFCWQCLREWKGPSPRTDRCGNDGCINTSVETLRNCPDATFQDIEGISGCPSVRACPSCGFLIEHNTTGCKHIFCIRCAEEFCFVCLKYSDDCLETSEYFKLCTGGVAPRQTSIPVWQSEYY</sequence>